<dbReference type="GeneID" id="85399859"/>
<gene>
    <name evidence="1" type="ORF">BDZ83DRAFT_86305</name>
</gene>
<evidence type="ECO:0000313" key="1">
    <source>
        <dbReference type="EMBL" id="KAK1728900.1"/>
    </source>
</evidence>
<dbReference type="EMBL" id="JAHMHS010000014">
    <property type="protein sequence ID" value="KAK1728900.1"/>
    <property type="molecule type" value="Genomic_DNA"/>
</dbReference>
<dbReference type="RefSeq" id="XP_060368955.1">
    <property type="nucleotide sequence ID" value="XM_060515961.1"/>
</dbReference>
<dbReference type="AlphaFoldDB" id="A0AAD8XK87"/>
<sequence>MIIFHVYVHHTERARGDLRTHIETQIFTDTLLLNHFAHDLISYHNPTKHAHTHP</sequence>
<reference evidence="1" key="1">
    <citation type="submission" date="2021-12" db="EMBL/GenBank/DDBJ databases">
        <title>Comparative genomics, transcriptomics and evolutionary studies reveal genomic signatures of adaptation to plant cell wall in hemibiotrophic fungi.</title>
        <authorList>
            <consortium name="DOE Joint Genome Institute"/>
            <person name="Baroncelli R."/>
            <person name="Diaz J.F."/>
            <person name="Benocci T."/>
            <person name="Peng M."/>
            <person name="Battaglia E."/>
            <person name="Haridas S."/>
            <person name="Andreopoulos W."/>
            <person name="Labutti K."/>
            <person name="Pangilinan J."/>
            <person name="Floch G.L."/>
            <person name="Makela M.R."/>
            <person name="Henrissat B."/>
            <person name="Grigoriev I.V."/>
            <person name="Crouch J.A."/>
            <person name="De Vries R.P."/>
            <person name="Sukno S.A."/>
            <person name="Thon M.R."/>
        </authorList>
    </citation>
    <scope>NUCLEOTIDE SEQUENCE</scope>
    <source>
        <strain evidence="1">CBS 112980</strain>
    </source>
</reference>
<evidence type="ECO:0000313" key="2">
    <source>
        <dbReference type="Proteomes" id="UP001244207"/>
    </source>
</evidence>
<dbReference type="Proteomes" id="UP001244207">
    <property type="component" value="Unassembled WGS sequence"/>
</dbReference>
<keyword evidence="2" id="KW-1185">Reference proteome</keyword>
<name>A0AAD8XK87_GLOAC</name>
<accession>A0AAD8XK87</accession>
<protein>
    <submittedName>
        <fullName evidence="1">Uncharacterized protein</fullName>
    </submittedName>
</protein>
<proteinExistence type="predicted"/>
<comment type="caution">
    <text evidence="1">The sequence shown here is derived from an EMBL/GenBank/DDBJ whole genome shotgun (WGS) entry which is preliminary data.</text>
</comment>
<organism evidence="1 2">
    <name type="scientific">Glomerella acutata</name>
    <name type="common">Colletotrichum acutatum</name>
    <dbReference type="NCBI Taxonomy" id="27357"/>
    <lineage>
        <taxon>Eukaryota</taxon>
        <taxon>Fungi</taxon>
        <taxon>Dikarya</taxon>
        <taxon>Ascomycota</taxon>
        <taxon>Pezizomycotina</taxon>
        <taxon>Sordariomycetes</taxon>
        <taxon>Hypocreomycetidae</taxon>
        <taxon>Glomerellales</taxon>
        <taxon>Glomerellaceae</taxon>
        <taxon>Colletotrichum</taxon>
        <taxon>Colletotrichum acutatum species complex</taxon>
    </lineage>
</organism>